<dbReference type="EMBL" id="CAJOBJ010101064">
    <property type="protein sequence ID" value="CAF4587871.1"/>
    <property type="molecule type" value="Genomic_DNA"/>
</dbReference>
<dbReference type="Proteomes" id="UP000676336">
    <property type="component" value="Unassembled WGS sequence"/>
</dbReference>
<dbReference type="Pfam" id="PF13374">
    <property type="entry name" value="TPR_10"/>
    <property type="match status" value="1"/>
</dbReference>
<proteinExistence type="predicted"/>
<evidence type="ECO:0000313" key="1">
    <source>
        <dbReference type="EMBL" id="CAF4587871.1"/>
    </source>
</evidence>
<evidence type="ECO:0008006" key="5">
    <source>
        <dbReference type="Google" id="ProtNLM"/>
    </source>
</evidence>
<dbReference type="EMBL" id="CAJOBH010098284">
    <property type="protein sequence ID" value="CAF4599980.1"/>
    <property type="molecule type" value="Genomic_DNA"/>
</dbReference>
<evidence type="ECO:0000313" key="4">
    <source>
        <dbReference type="Proteomes" id="UP000681720"/>
    </source>
</evidence>
<name>A0A8S2YZI4_9BILA</name>
<organism evidence="1 4">
    <name type="scientific">Rotaria magnacalcarata</name>
    <dbReference type="NCBI Taxonomy" id="392030"/>
    <lineage>
        <taxon>Eukaryota</taxon>
        <taxon>Metazoa</taxon>
        <taxon>Spiralia</taxon>
        <taxon>Gnathifera</taxon>
        <taxon>Rotifera</taxon>
        <taxon>Eurotatoria</taxon>
        <taxon>Bdelloidea</taxon>
        <taxon>Philodinida</taxon>
        <taxon>Philodinidae</taxon>
        <taxon>Rotaria</taxon>
    </lineage>
</organism>
<comment type="caution">
    <text evidence="1">The sequence shown here is derived from an EMBL/GenBank/DDBJ whole genome shotgun (WGS) entry which is preliminary data.</text>
</comment>
<dbReference type="EMBL" id="CAJOBI010186875">
    <property type="protein sequence ID" value="CAF4947441.1"/>
    <property type="molecule type" value="Genomic_DNA"/>
</dbReference>
<accession>A0A8S2YZI4</accession>
<dbReference type="AlphaFoldDB" id="A0A8S2YZI4"/>
<evidence type="ECO:0000313" key="2">
    <source>
        <dbReference type="EMBL" id="CAF4599980.1"/>
    </source>
</evidence>
<sequence length="76" mass="8757">MSDMKRALKYQQRGYDIRRKLLPPSHPDLATSLNNLGRIHQELAHCSGGDQVEYDKALKDYEAALRIRLKSLPIDH</sequence>
<gene>
    <name evidence="2" type="ORF">BYL167_LOCUS40083</name>
    <name evidence="1" type="ORF">GIL414_LOCUS38366</name>
    <name evidence="3" type="ORF">SMN809_LOCUS53942</name>
</gene>
<dbReference type="InterPro" id="IPR011990">
    <property type="entry name" value="TPR-like_helical_dom_sf"/>
</dbReference>
<protein>
    <recommendedName>
        <fullName evidence="5">Tetratricopeptide repeat protein</fullName>
    </recommendedName>
</protein>
<dbReference type="Proteomes" id="UP000681967">
    <property type="component" value="Unassembled WGS sequence"/>
</dbReference>
<dbReference type="Gene3D" id="1.25.40.10">
    <property type="entry name" value="Tetratricopeptide repeat domain"/>
    <property type="match status" value="1"/>
</dbReference>
<dbReference type="SUPFAM" id="SSF48452">
    <property type="entry name" value="TPR-like"/>
    <property type="match status" value="1"/>
</dbReference>
<evidence type="ECO:0000313" key="3">
    <source>
        <dbReference type="EMBL" id="CAF4947441.1"/>
    </source>
</evidence>
<feature type="non-terminal residue" evidence="1">
    <location>
        <position position="76"/>
    </location>
</feature>
<reference evidence="1" key="1">
    <citation type="submission" date="2021-02" db="EMBL/GenBank/DDBJ databases">
        <authorList>
            <person name="Nowell W R."/>
        </authorList>
    </citation>
    <scope>NUCLEOTIDE SEQUENCE</scope>
</reference>
<dbReference type="Proteomes" id="UP000681720">
    <property type="component" value="Unassembled WGS sequence"/>
</dbReference>